<evidence type="ECO:0000313" key="2">
    <source>
        <dbReference type="Proteomes" id="UP000447434"/>
    </source>
</evidence>
<proteinExistence type="predicted"/>
<evidence type="ECO:0000313" key="1">
    <source>
        <dbReference type="EMBL" id="KAE9598372.1"/>
    </source>
</evidence>
<accession>A0A6A4P8T6</accession>
<dbReference type="EMBL" id="WOCE01000015">
    <property type="protein sequence ID" value="KAE9598372.1"/>
    <property type="molecule type" value="Genomic_DNA"/>
</dbReference>
<gene>
    <name evidence="1" type="ORF">Lalb_Chr15g0080061</name>
</gene>
<comment type="caution">
    <text evidence="1">The sequence shown here is derived from an EMBL/GenBank/DDBJ whole genome shotgun (WGS) entry which is preliminary data.</text>
</comment>
<dbReference type="Proteomes" id="UP000447434">
    <property type="component" value="Chromosome 15"/>
</dbReference>
<reference evidence="2" key="1">
    <citation type="journal article" date="2020" name="Nat. Commun.">
        <title>Genome sequence of the cluster root forming white lupin.</title>
        <authorList>
            <person name="Hufnagel B."/>
            <person name="Marques A."/>
            <person name="Soriano A."/>
            <person name="Marques L."/>
            <person name="Divol F."/>
            <person name="Doumas P."/>
            <person name="Sallet E."/>
            <person name="Mancinotti D."/>
            <person name="Carrere S."/>
            <person name="Marande W."/>
            <person name="Arribat S."/>
            <person name="Keller J."/>
            <person name="Huneau C."/>
            <person name="Blein T."/>
            <person name="Aime D."/>
            <person name="Laguerre M."/>
            <person name="Taylor J."/>
            <person name="Schubert V."/>
            <person name="Nelson M."/>
            <person name="Geu-Flores F."/>
            <person name="Crespi M."/>
            <person name="Gallardo-Guerrero K."/>
            <person name="Delaux P.-M."/>
            <person name="Salse J."/>
            <person name="Berges H."/>
            <person name="Guyot R."/>
            <person name="Gouzy J."/>
            <person name="Peret B."/>
        </authorList>
    </citation>
    <scope>NUCLEOTIDE SEQUENCE [LARGE SCALE GENOMIC DNA]</scope>
    <source>
        <strain evidence="2">cv. Amiga</strain>
    </source>
</reference>
<keyword evidence="2" id="KW-1185">Reference proteome</keyword>
<protein>
    <submittedName>
        <fullName evidence="1">Uncharacterized protein</fullName>
    </submittedName>
</protein>
<sequence length="116" mass="13065">MLKGDAIVYPHVKSSILGDQIAVAVAIVVMVNCYCDCGYCGRCDSDCGCCSVNYFVIKTIFLNLMWSDHNLMQSDRSQMRSKCDLMWLCGQMQMHHCDSKSHCNYGGHRNRNIAVT</sequence>
<organism evidence="1 2">
    <name type="scientific">Lupinus albus</name>
    <name type="common">White lupine</name>
    <name type="synonym">Lupinus termis</name>
    <dbReference type="NCBI Taxonomy" id="3870"/>
    <lineage>
        <taxon>Eukaryota</taxon>
        <taxon>Viridiplantae</taxon>
        <taxon>Streptophyta</taxon>
        <taxon>Embryophyta</taxon>
        <taxon>Tracheophyta</taxon>
        <taxon>Spermatophyta</taxon>
        <taxon>Magnoliopsida</taxon>
        <taxon>eudicotyledons</taxon>
        <taxon>Gunneridae</taxon>
        <taxon>Pentapetalae</taxon>
        <taxon>rosids</taxon>
        <taxon>fabids</taxon>
        <taxon>Fabales</taxon>
        <taxon>Fabaceae</taxon>
        <taxon>Papilionoideae</taxon>
        <taxon>50 kb inversion clade</taxon>
        <taxon>genistoids sensu lato</taxon>
        <taxon>core genistoids</taxon>
        <taxon>Genisteae</taxon>
        <taxon>Lupinus</taxon>
    </lineage>
</organism>
<dbReference type="AlphaFoldDB" id="A0A6A4P8T6"/>
<name>A0A6A4P8T6_LUPAL</name>